<accession>A0A1I5VZX7</accession>
<keyword evidence="3" id="KW-1185">Reference proteome</keyword>
<name>A0A1I5VZX7_9BACI</name>
<proteinExistence type="predicted"/>
<sequence>MGHSIKKEQQKNYNIFWRWHFYAGIILAPILLMLAVTGASYLFRGNIEHWLYQDYTEVAAEGERHEASAVTQAVLDERPKADITRYQPPGGVGQASEVGITTASGEGMTVFVNPYSLDITGTLLNQNRLMDRVEEFHGELMLGTTGDRIVETAACWTIFMLVSGLYLWWPSRSQMANRKSFLPGPSDNKRQKRRRLHSVPAFWISGGLLFFLLTGMLWTGFWGDGFQRITTSMGIGYPPSIWVGDAPVSDTVTKDKGDVSWAAEQMPVPESYAGNSYERISIDHVVNTAERTGIVSGYNVYYPSSETGVFTVSAFPNQAQNEVTMHINQYNGSILADYRWEQYPPLAKMMAMGITIHKGLQFGIWNQLFGLLICLGLIGIILTGILLWWTRRPSGKLGAPKSMSAWKFRGFVILVVCFGIVFPLFGLSVLILYALDYLFIRRISRLRSFFHMT</sequence>
<evidence type="ECO:0000313" key="3">
    <source>
        <dbReference type="Proteomes" id="UP000198892"/>
    </source>
</evidence>
<feature type="transmembrane region" description="Helical" evidence="1">
    <location>
        <begin position="149"/>
        <end position="169"/>
    </location>
</feature>
<dbReference type="Pfam" id="PF03929">
    <property type="entry name" value="PepSY_TM"/>
    <property type="match status" value="1"/>
</dbReference>
<dbReference type="PANTHER" id="PTHR34219:SF1">
    <property type="entry name" value="PEPSY DOMAIN-CONTAINING PROTEIN"/>
    <property type="match status" value="1"/>
</dbReference>
<feature type="transmembrane region" description="Helical" evidence="1">
    <location>
        <begin position="21"/>
        <end position="43"/>
    </location>
</feature>
<keyword evidence="1" id="KW-0472">Membrane</keyword>
<dbReference type="AlphaFoldDB" id="A0A1I5VZX7"/>
<dbReference type="STRING" id="1884432.SAMN05518683_11816"/>
<protein>
    <submittedName>
        <fullName evidence="2">Uncharacterized iron-regulated membrane protein</fullName>
    </submittedName>
</protein>
<evidence type="ECO:0000313" key="2">
    <source>
        <dbReference type="EMBL" id="SFQ13021.1"/>
    </source>
</evidence>
<evidence type="ECO:0000256" key="1">
    <source>
        <dbReference type="SAM" id="Phobius"/>
    </source>
</evidence>
<feature type="transmembrane region" description="Helical" evidence="1">
    <location>
        <begin position="411"/>
        <end position="435"/>
    </location>
</feature>
<gene>
    <name evidence="2" type="ORF">SAMN05518683_11816</name>
</gene>
<dbReference type="PANTHER" id="PTHR34219">
    <property type="entry name" value="IRON-REGULATED INNER MEMBRANE PROTEIN-RELATED"/>
    <property type="match status" value="1"/>
</dbReference>
<feature type="transmembrane region" description="Helical" evidence="1">
    <location>
        <begin position="199"/>
        <end position="218"/>
    </location>
</feature>
<reference evidence="3" key="1">
    <citation type="submission" date="2016-10" db="EMBL/GenBank/DDBJ databases">
        <authorList>
            <person name="Varghese N."/>
            <person name="Submissions S."/>
        </authorList>
    </citation>
    <scope>NUCLEOTIDE SEQUENCE [LARGE SCALE GENOMIC DNA]</scope>
    <source>
        <strain evidence="3">S7</strain>
    </source>
</reference>
<keyword evidence="1" id="KW-1133">Transmembrane helix</keyword>
<dbReference type="EMBL" id="FOXD01000018">
    <property type="protein sequence ID" value="SFQ13021.1"/>
    <property type="molecule type" value="Genomic_DNA"/>
</dbReference>
<feature type="transmembrane region" description="Helical" evidence="1">
    <location>
        <begin position="368"/>
        <end position="390"/>
    </location>
</feature>
<dbReference type="InterPro" id="IPR005625">
    <property type="entry name" value="PepSY-ass_TM"/>
</dbReference>
<organism evidence="2 3">
    <name type="scientific">Salibacterium halotolerans</name>
    <dbReference type="NCBI Taxonomy" id="1884432"/>
    <lineage>
        <taxon>Bacteria</taxon>
        <taxon>Bacillati</taxon>
        <taxon>Bacillota</taxon>
        <taxon>Bacilli</taxon>
        <taxon>Bacillales</taxon>
        <taxon>Bacillaceae</taxon>
    </lineage>
</organism>
<keyword evidence="1" id="KW-0812">Transmembrane</keyword>
<dbReference type="Proteomes" id="UP000198892">
    <property type="component" value="Unassembled WGS sequence"/>
</dbReference>